<evidence type="ECO:0000256" key="1">
    <source>
        <dbReference type="SAM" id="MobiDB-lite"/>
    </source>
</evidence>
<protein>
    <submittedName>
        <fullName evidence="3">Uncharacterized protein</fullName>
    </submittedName>
</protein>
<comment type="caution">
    <text evidence="3">The sequence shown here is derived from an EMBL/GenBank/DDBJ whole genome shotgun (WGS) entry which is preliminary data.</text>
</comment>
<sequence>MTVPAHTLFPSALWQAFISAGYLLGVTTLTFFASQRLFSENGTISRMTWPRLCTLLIFLDSYLFLFSTAVLVFGVGLQMNPTACAAGIYLCVLFYTTSKILIYAFLTEKVYIVWDTNRNRPRLRSPVFLVCSITVGFYLAVIVILVIGRIETFRPGDGACVLGLKPTASIPLLTYDLYINVLLTTLFLYPLFRSKLSSARLRRVAVRTLFASAIALTTSTVNIAVLTLMHGRQLGWVCLASCGTDVVLNAAALFWVTAGGAGYRDGLSGGRNNNSTLSGGGGGATQSVAGAYGLSSPTAGTRSGTFKDVLNGASPARGTFSRGEKNASYPMGILSPASAQQFQIHVTTESEVVRSPPGESVFTKAVDEKTATQSSDEE</sequence>
<dbReference type="PANTHER" id="PTHR38848:SF3">
    <property type="entry name" value="G-PROTEIN COUPLED RECEPTORS FAMILY 3 PROFILE DOMAIN-CONTAINING PROTEIN"/>
    <property type="match status" value="1"/>
</dbReference>
<evidence type="ECO:0000313" key="3">
    <source>
        <dbReference type="EMBL" id="KAF7321238.1"/>
    </source>
</evidence>
<feature type="transmembrane region" description="Helical" evidence="2">
    <location>
        <begin position="12"/>
        <end position="32"/>
    </location>
</feature>
<dbReference type="PANTHER" id="PTHR38848">
    <property type="entry name" value="G-PROTEIN COUPLED RECEPTORS FAMILY 3 PROFILE DOMAIN-CONTAINING PROTEIN"/>
    <property type="match status" value="1"/>
</dbReference>
<feature type="region of interest" description="Disordered" evidence="1">
    <location>
        <begin position="349"/>
        <end position="378"/>
    </location>
</feature>
<evidence type="ECO:0000313" key="4">
    <source>
        <dbReference type="Proteomes" id="UP000613580"/>
    </source>
</evidence>
<accession>A0A8H6TLS3</accession>
<name>A0A8H6TLS3_MYCCL</name>
<reference evidence="3" key="1">
    <citation type="submission" date="2020-05" db="EMBL/GenBank/DDBJ databases">
        <title>Mycena genomes resolve the evolution of fungal bioluminescence.</title>
        <authorList>
            <person name="Tsai I.J."/>
        </authorList>
    </citation>
    <scope>NUCLEOTIDE SEQUENCE</scope>
    <source>
        <strain evidence="3">110903Hualien_Pintung</strain>
    </source>
</reference>
<dbReference type="Proteomes" id="UP000613580">
    <property type="component" value="Unassembled WGS sequence"/>
</dbReference>
<evidence type="ECO:0000256" key="2">
    <source>
        <dbReference type="SAM" id="Phobius"/>
    </source>
</evidence>
<feature type="transmembrane region" description="Helical" evidence="2">
    <location>
        <begin position="127"/>
        <end position="150"/>
    </location>
</feature>
<proteinExistence type="predicted"/>
<organism evidence="3 4">
    <name type="scientific">Mycena chlorophos</name>
    <name type="common">Agaric fungus</name>
    <name type="synonym">Agaricus chlorophos</name>
    <dbReference type="NCBI Taxonomy" id="658473"/>
    <lineage>
        <taxon>Eukaryota</taxon>
        <taxon>Fungi</taxon>
        <taxon>Dikarya</taxon>
        <taxon>Basidiomycota</taxon>
        <taxon>Agaricomycotina</taxon>
        <taxon>Agaricomycetes</taxon>
        <taxon>Agaricomycetidae</taxon>
        <taxon>Agaricales</taxon>
        <taxon>Marasmiineae</taxon>
        <taxon>Mycenaceae</taxon>
        <taxon>Mycena</taxon>
    </lineage>
</organism>
<keyword evidence="2" id="KW-0472">Membrane</keyword>
<gene>
    <name evidence="3" type="ORF">HMN09_00212900</name>
</gene>
<feature type="transmembrane region" description="Helical" evidence="2">
    <location>
        <begin position="52"/>
        <end position="74"/>
    </location>
</feature>
<feature type="transmembrane region" description="Helical" evidence="2">
    <location>
        <begin position="170"/>
        <end position="192"/>
    </location>
</feature>
<keyword evidence="2" id="KW-0812">Transmembrane</keyword>
<keyword evidence="4" id="KW-1185">Reference proteome</keyword>
<feature type="transmembrane region" description="Helical" evidence="2">
    <location>
        <begin position="86"/>
        <end position="106"/>
    </location>
</feature>
<feature type="transmembrane region" description="Helical" evidence="2">
    <location>
        <begin position="204"/>
        <end position="228"/>
    </location>
</feature>
<dbReference type="EMBL" id="JACAZE010000002">
    <property type="protein sequence ID" value="KAF7321238.1"/>
    <property type="molecule type" value="Genomic_DNA"/>
</dbReference>
<dbReference type="AlphaFoldDB" id="A0A8H6TLS3"/>
<dbReference type="OrthoDB" id="3210850at2759"/>
<keyword evidence="2" id="KW-1133">Transmembrane helix</keyword>